<keyword evidence="3" id="KW-1185">Reference proteome</keyword>
<dbReference type="OrthoDB" id="10307762at2759"/>
<feature type="region of interest" description="Disordered" evidence="1">
    <location>
        <begin position="90"/>
        <end position="121"/>
    </location>
</feature>
<reference evidence="2 3" key="1">
    <citation type="submission" date="2020-01" db="EMBL/GenBank/DDBJ databases">
        <title>Aspergillus terreus IFO 6365 whole genome shotgun sequence.</title>
        <authorList>
            <person name="Kanamasa S."/>
            <person name="Takahashi H."/>
        </authorList>
    </citation>
    <scope>NUCLEOTIDE SEQUENCE [LARGE SCALE GENOMIC DNA]</scope>
    <source>
        <strain evidence="2 3">IFO 6365</strain>
    </source>
</reference>
<dbReference type="VEuPathDB" id="FungiDB:ATEG_06691"/>
<comment type="caution">
    <text evidence="2">The sequence shown here is derived from an EMBL/GenBank/DDBJ whole genome shotgun (WGS) entry which is preliminary data.</text>
</comment>
<protein>
    <submittedName>
        <fullName evidence="2">Uncharacterized protein</fullName>
    </submittedName>
</protein>
<evidence type="ECO:0000313" key="2">
    <source>
        <dbReference type="EMBL" id="GFF18492.1"/>
    </source>
</evidence>
<evidence type="ECO:0000313" key="3">
    <source>
        <dbReference type="Proteomes" id="UP000452235"/>
    </source>
</evidence>
<gene>
    <name evidence="2" type="ORF">ATEIFO6365_0008043600</name>
</gene>
<organism evidence="2 3">
    <name type="scientific">Aspergillus terreus</name>
    <dbReference type="NCBI Taxonomy" id="33178"/>
    <lineage>
        <taxon>Eukaryota</taxon>
        <taxon>Fungi</taxon>
        <taxon>Dikarya</taxon>
        <taxon>Ascomycota</taxon>
        <taxon>Pezizomycotina</taxon>
        <taxon>Eurotiomycetes</taxon>
        <taxon>Eurotiomycetidae</taxon>
        <taxon>Eurotiales</taxon>
        <taxon>Aspergillaceae</taxon>
        <taxon>Aspergillus</taxon>
        <taxon>Aspergillus subgen. Circumdati</taxon>
    </lineage>
</organism>
<accession>A0A5M3Z7S9</accession>
<feature type="region of interest" description="Disordered" evidence="1">
    <location>
        <begin position="217"/>
        <end position="255"/>
    </location>
</feature>
<name>A0A5M3Z7S9_ASPTE</name>
<dbReference type="AlphaFoldDB" id="A0A5M3Z7S9"/>
<dbReference type="Proteomes" id="UP000452235">
    <property type="component" value="Unassembled WGS sequence"/>
</dbReference>
<dbReference type="EMBL" id="BLJY01000008">
    <property type="protein sequence ID" value="GFF18492.1"/>
    <property type="molecule type" value="Genomic_DNA"/>
</dbReference>
<sequence>MSFYSDDLSVALNALRQSEIEQSLEERFSQVYPPFDPKIHYQAVLRDELAKDKPLHATPFLLASKPNDNHALVPIIEVTDEYGQDCDVVMATSPPSPSHEDTTAAHEPPTQPDEETSQDDNLPRAAYMHPETRARVASWARHTGAMTMPTVQVAPVSPMVEPRAYAQSVDQLEMATERVVSDSGSDDGKCILPDASVAAGDDAGTSGENGRPALALFKRHREGEEVKQNGSGNGNRRRSARIAALQLQGSPTYRV</sequence>
<evidence type="ECO:0000256" key="1">
    <source>
        <dbReference type="SAM" id="MobiDB-lite"/>
    </source>
</evidence>
<proteinExistence type="predicted"/>